<dbReference type="InterPro" id="IPR007197">
    <property type="entry name" value="rSAM"/>
</dbReference>
<dbReference type="Pfam" id="PF12345">
    <property type="entry name" value="DUF3641"/>
    <property type="match status" value="1"/>
</dbReference>
<organism evidence="8 9">
    <name type="scientific">Candidatus Magnetaquiglobus chichijimensis</name>
    <dbReference type="NCBI Taxonomy" id="3141448"/>
    <lineage>
        <taxon>Bacteria</taxon>
        <taxon>Pseudomonadati</taxon>
        <taxon>Pseudomonadota</taxon>
        <taxon>Magnetococcia</taxon>
        <taxon>Magnetococcales</taxon>
        <taxon>Candidatus Magnetaquicoccaceae</taxon>
        <taxon>Candidatus Magnetaquiglobus</taxon>
    </lineage>
</organism>
<protein>
    <submittedName>
        <fullName evidence="8">GTP 3',8-cyclase</fullName>
    </submittedName>
</protein>
<accession>A0ABQ0CCZ8</accession>
<feature type="domain" description="Arsenosugar biosynthesis radical SAM protein ArsS-like C-terminal" evidence="7">
    <location>
        <begin position="182"/>
        <end position="314"/>
    </location>
</feature>
<evidence type="ECO:0000256" key="2">
    <source>
        <dbReference type="ARBA" id="ARBA00022691"/>
    </source>
</evidence>
<keyword evidence="2" id="KW-0949">S-adenosyl-L-methionine</keyword>
<keyword evidence="4" id="KW-0408">Iron</keyword>
<dbReference type="PANTHER" id="PTHR43728">
    <property type="entry name" value="SLR0304 PROTEIN"/>
    <property type="match status" value="1"/>
</dbReference>
<dbReference type="RefSeq" id="WP_420906481.1">
    <property type="nucleotide sequence ID" value="NZ_BAAFGK010000005.1"/>
</dbReference>
<keyword evidence="3" id="KW-0479">Metal-binding</keyword>
<evidence type="ECO:0000256" key="3">
    <source>
        <dbReference type="ARBA" id="ARBA00022723"/>
    </source>
</evidence>
<name>A0ABQ0CCZ8_9PROT</name>
<evidence type="ECO:0000256" key="1">
    <source>
        <dbReference type="ARBA" id="ARBA00001966"/>
    </source>
</evidence>
<evidence type="ECO:0000256" key="4">
    <source>
        <dbReference type="ARBA" id="ARBA00023004"/>
    </source>
</evidence>
<evidence type="ECO:0000313" key="9">
    <source>
        <dbReference type="Proteomes" id="UP001628193"/>
    </source>
</evidence>
<dbReference type="CDD" id="cd01335">
    <property type="entry name" value="Radical_SAM"/>
    <property type="match status" value="1"/>
</dbReference>
<keyword evidence="5" id="KW-0411">Iron-sulfur</keyword>
<comment type="caution">
    <text evidence="8">The sequence shown here is derived from an EMBL/GenBank/DDBJ whole genome shotgun (WGS) entry which is preliminary data.</text>
</comment>
<dbReference type="EMBL" id="BAAFGK010000005">
    <property type="protein sequence ID" value="GAB0058757.1"/>
    <property type="molecule type" value="Genomic_DNA"/>
</dbReference>
<comment type="cofactor">
    <cofactor evidence="1">
        <name>[4Fe-4S] cluster</name>
        <dbReference type="ChEBI" id="CHEBI:49883"/>
    </cofactor>
</comment>
<evidence type="ECO:0000259" key="7">
    <source>
        <dbReference type="Pfam" id="PF12345"/>
    </source>
</evidence>
<dbReference type="NCBIfam" id="TIGR04167">
    <property type="entry name" value="rSAM_SeCys"/>
    <property type="match status" value="1"/>
</dbReference>
<dbReference type="Proteomes" id="UP001628193">
    <property type="component" value="Unassembled WGS sequence"/>
</dbReference>
<reference evidence="8 9" key="1">
    <citation type="submission" date="2024-05" db="EMBL/GenBank/DDBJ databases">
        <authorList>
            <consortium name="Candidatus Magnetaquicoccaceae bacterium FCR-1 genome sequencing consortium"/>
            <person name="Shimoshige H."/>
            <person name="Shimamura S."/>
            <person name="Taoka A."/>
            <person name="Kobayashi H."/>
            <person name="Maekawa T."/>
        </authorList>
    </citation>
    <scope>NUCLEOTIDE SEQUENCE [LARGE SCALE GENOMIC DNA]</scope>
    <source>
        <strain evidence="8 9">FCR-1</strain>
    </source>
</reference>
<dbReference type="InterPro" id="IPR026351">
    <property type="entry name" value="rSAM_ArsS-like"/>
</dbReference>
<dbReference type="PANTHER" id="PTHR43728:SF1">
    <property type="entry name" value="FE-S OXIDOREDUCTASE"/>
    <property type="match status" value="1"/>
</dbReference>
<dbReference type="Pfam" id="PF04055">
    <property type="entry name" value="Radical_SAM"/>
    <property type="match status" value="1"/>
</dbReference>
<reference evidence="8 9" key="2">
    <citation type="submission" date="2024-09" db="EMBL/GenBank/DDBJ databases">
        <title>Draft genome sequence of Candidatus Magnetaquicoccaceae bacterium FCR-1.</title>
        <authorList>
            <person name="Shimoshige H."/>
            <person name="Shimamura S."/>
            <person name="Taoka A."/>
            <person name="Kobayashi H."/>
            <person name="Maekawa T."/>
        </authorList>
    </citation>
    <scope>NUCLEOTIDE SEQUENCE [LARGE SCALE GENOMIC DNA]</scope>
    <source>
        <strain evidence="8 9">FCR-1</strain>
    </source>
</reference>
<dbReference type="InterPro" id="IPR013785">
    <property type="entry name" value="Aldolase_TIM"/>
</dbReference>
<dbReference type="Gene3D" id="3.20.20.70">
    <property type="entry name" value="Aldolase class I"/>
    <property type="match status" value="1"/>
</dbReference>
<dbReference type="InterPro" id="IPR058240">
    <property type="entry name" value="rSAM_sf"/>
</dbReference>
<dbReference type="InterPro" id="IPR024521">
    <property type="entry name" value="ArsS-like_C"/>
</dbReference>
<dbReference type="SUPFAM" id="SSF102114">
    <property type="entry name" value="Radical SAM enzymes"/>
    <property type="match status" value="1"/>
</dbReference>
<dbReference type="SFLD" id="SFLDS00029">
    <property type="entry name" value="Radical_SAM"/>
    <property type="match status" value="1"/>
</dbReference>
<keyword evidence="9" id="KW-1185">Reference proteome</keyword>
<gene>
    <name evidence="8" type="primary">moaA_5</name>
    <name evidence="8" type="ORF">SIID45300_03114</name>
</gene>
<feature type="domain" description="Radical SAM core" evidence="6">
    <location>
        <begin position="27"/>
        <end position="164"/>
    </location>
</feature>
<evidence type="ECO:0000256" key="5">
    <source>
        <dbReference type="ARBA" id="ARBA00023014"/>
    </source>
</evidence>
<evidence type="ECO:0000313" key="8">
    <source>
        <dbReference type="EMBL" id="GAB0058757.1"/>
    </source>
</evidence>
<sequence length="317" mass="35130">MNDFLRQVASQTGTTQLHGQDLETIQINLGPRCTLECRHCHIGASPRRAEFMTQDIIESLLQQLPNTACHTVELTGGAPELHPAFQRLVEALLSLSLRVSVRTNLTIHQDPGMEAVAPFLRDRRVALTGSLPCYLEANVDRQRGPGTFVRAIAALRRLNDLGYGITPELPLDLVYNPDGASLPPDQTRLEESYRQRLRADHGVEFSRLLTITNMPIGRFRADLRRQGAEERYFALLKESFNPRTLDRLMCRHQISIRWDGRLFDCDFNLALNLPVTTDHPDVSALATTPVTRRIATGDHCLGCTAGAGSSCAGALAA</sequence>
<evidence type="ECO:0000259" key="6">
    <source>
        <dbReference type="Pfam" id="PF04055"/>
    </source>
</evidence>
<proteinExistence type="predicted"/>
<dbReference type="SFLD" id="SFLDG01067">
    <property type="entry name" value="SPASM/twitch_domain_containing"/>
    <property type="match status" value="1"/>
</dbReference>